<dbReference type="Pfam" id="PF07715">
    <property type="entry name" value="Plug"/>
    <property type="match status" value="1"/>
</dbReference>
<keyword evidence="6 7" id="KW-0998">Cell outer membrane</keyword>
<dbReference type="InterPro" id="IPR036942">
    <property type="entry name" value="Beta-barrel_TonB_sf"/>
</dbReference>
<dbReference type="Gene3D" id="2.170.130.10">
    <property type="entry name" value="TonB-dependent receptor, plug domain"/>
    <property type="match status" value="1"/>
</dbReference>
<evidence type="ECO:0000256" key="3">
    <source>
        <dbReference type="ARBA" id="ARBA00022452"/>
    </source>
</evidence>
<dbReference type="Gene3D" id="2.60.40.1120">
    <property type="entry name" value="Carboxypeptidase-like, regulatory domain"/>
    <property type="match status" value="1"/>
</dbReference>
<dbReference type="GO" id="GO:0009279">
    <property type="term" value="C:cell outer membrane"/>
    <property type="evidence" value="ECO:0007669"/>
    <property type="project" value="UniProtKB-SubCell"/>
</dbReference>
<gene>
    <name evidence="9" type="ORF">FW778_22710</name>
</gene>
<dbReference type="InterPro" id="IPR012910">
    <property type="entry name" value="Plug_dom"/>
</dbReference>
<keyword evidence="10" id="KW-1185">Reference proteome</keyword>
<accession>A0A5J5IDK2</accession>
<dbReference type="SUPFAM" id="SSF56935">
    <property type="entry name" value="Porins"/>
    <property type="match status" value="1"/>
</dbReference>
<dbReference type="PROSITE" id="PS52016">
    <property type="entry name" value="TONB_DEPENDENT_REC_3"/>
    <property type="match status" value="1"/>
</dbReference>
<evidence type="ECO:0000256" key="7">
    <source>
        <dbReference type="PROSITE-ProRule" id="PRU01360"/>
    </source>
</evidence>
<dbReference type="NCBIfam" id="TIGR04056">
    <property type="entry name" value="OMP_RagA_SusC"/>
    <property type="match status" value="1"/>
</dbReference>
<evidence type="ECO:0000256" key="5">
    <source>
        <dbReference type="ARBA" id="ARBA00023136"/>
    </source>
</evidence>
<comment type="subcellular location">
    <subcellularLocation>
        <location evidence="1 7">Cell outer membrane</location>
        <topology evidence="1 7">Multi-pass membrane protein</topology>
    </subcellularLocation>
</comment>
<evidence type="ECO:0000313" key="9">
    <source>
        <dbReference type="EMBL" id="KAA9034381.1"/>
    </source>
</evidence>
<keyword evidence="9" id="KW-0675">Receptor</keyword>
<dbReference type="RefSeq" id="WP_150417219.1">
    <property type="nucleotide sequence ID" value="NZ_VYQF01000016.1"/>
</dbReference>
<evidence type="ECO:0000256" key="4">
    <source>
        <dbReference type="ARBA" id="ARBA00022692"/>
    </source>
</evidence>
<reference evidence="9 10" key="1">
    <citation type="submission" date="2019-09" db="EMBL/GenBank/DDBJ databases">
        <title>Draft genome sequence of Ginsengibacter sp. BR5-29.</title>
        <authorList>
            <person name="Im W.-T."/>
        </authorList>
    </citation>
    <scope>NUCLEOTIDE SEQUENCE [LARGE SCALE GENOMIC DNA]</scope>
    <source>
        <strain evidence="9 10">BR5-29</strain>
    </source>
</reference>
<dbReference type="AlphaFoldDB" id="A0A5J5IDK2"/>
<dbReference type="NCBIfam" id="TIGR04057">
    <property type="entry name" value="SusC_RagA_signa"/>
    <property type="match status" value="1"/>
</dbReference>
<evidence type="ECO:0000256" key="1">
    <source>
        <dbReference type="ARBA" id="ARBA00004571"/>
    </source>
</evidence>
<name>A0A5J5IDK2_9BACT</name>
<organism evidence="9 10">
    <name type="scientific">Ginsengibacter hankyongi</name>
    <dbReference type="NCBI Taxonomy" id="2607284"/>
    <lineage>
        <taxon>Bacteria</taxon>
        <taxon>Pseudomonadati</taxon>
        <taxon>Bacteroidota</taxon>
        <taxon>Chitinophagia</taxon>
        <taxon>Chitinophagales</taxon>
        <taxon>Chitinophagaceae</taxon>
        <taxon>Ginsengibacter</taxon>
    </lineage>
</organism>
<evidence type="ECO:0000256" key="2">
    <source>
        <dbReference type="ARBA" id="ARBA00022448"/>
    </source>
</evidence>
<proteinExistence type="inferred from homology"/>
<evidence type="ECO:0000259" key="8">
    <source>
        <dbReference type="Pfam" id="PF07715"/>
    </source>
</evidence>
<keyword evidence="2 7" id="KW-0813">Transport</keyword>
<sequence length="1065" mass="118097">MKKSKLLPWNCLWLFKPTMSFRKLHLPAKIMALVLFWGSALPAYSRPSHKLFRYDLQQIVISGKVTDESTGQPLAGVNIMYKGTSTGTVADKDGKYSIEVSGRNATLVFTFTGYVTQEIKVGGKTSIDVALVVKPGALNEVVVVGYGTQKKSSVTGALTSIKAEDVQDIPVGDLSNALAGRMSGVFVNQASGVPGYDASIRVRSVNTWKSTGNNPLYVIDGVISDKQAFDAMDFSEVDNITVLKDAASGAIYGARAANGVILVTTKTGKIGKFQLSYNYSYTGDKPSKIPQYVGAKDMVKLENYMRTGVGLPVAYDPQEVAYFDKNDPALAWHSLTARNPTLNRHTLTASGGTEKVKYFISGSYFDQTAAVENVDFKRYNIRSNLTVNFTKNFSGFVNMQYSHGFNERFSYWNGGVGFSIDPDLGSIWGRTLYYLPNAKPETADGKFINPGWIGNLVGFIEQGGTESQNQNNVDMLVGLTYKVPFVDGLSLSGKVSPTYLATTVHQLDKKVTIYDVAKQGSNGAIYTDSIIGSQKSAYPSKEKYAESQEITTNYQLDFSANYAKKFRKHSFDALALYEQSEGKYDYFYGARENFPLVQTGQFWATSSSRTDSYVDGNQSENGRASYVGRILYNYDEKYFLNVTTRVDGSMLFAPGHRWGTFPSVSGGWVASNENFFKVKYIDYLKLRGSWGLTGNDAVGGWKWQESYSVNGDYLFGTTPQPRLQYDGIINPDLTWEKTREFNFGIDSRLFKNILFTAEYYKGHNYDILDTRTVSLPSSFGGALPPENYGIVDTHGYELELGYNGNLGKVSYGVKGNFAYATNKVVLKDVAQNALSVDNPNGRSTDYVSMLVSTGIIRNQKALDALPSGYTIYGIKPTLGALNFQDVSGPGGVPDGRIDDYDRQVIKGKHYRNPYTFGLNLNARWNGFGANIFVQGITGISKLYDDGYGRRFFDGARPPSFWLNSWSENNPNAAYPKPVPWDYTRDNVPSTFWLKNSSYLRLQYVNLTYSLPRSICDKIKISNVTFILSGTNLFTITKFNYYDPAAADMNSYPTMRSLTMGANVVF</sequence>
<feature type="domain" description="TonB-dependent receptor plug" evidence="8">
    <location>
        <begin position="151"/>
        <end position="260"/>
    </location>
</feature>
<keyword evidence="4 7" id="KW-0812">Transmembrane</keyword>
<protein>
    <submittedName>
        <fullName evidence="9">TonB-dependent receptor</fullName>
    </submittedName>
</protein>
<evidence type="ECO:0000313" key="10">
    <source>
        <dbReference type="Proteomes" id="UP000326903"/>
    </source>
</evidence>
<dbReference type="EMBL" id="VYQF01000016">
    <property type="protein sequence ID" value="KAA9034381.1"/>
    <property type="molecule type" value="Genomic_DNA"/>
</dbReference>
<comment type="caution">
    <text evidence="9">The sequence shown here is derived from an EMBL/GenBank/DDBJ whole genome shotgun (WGS) entry which is preliminary data.</text>
</comment>
<keyword evidence="3 7" id="KW-1134">Transmembrane beta strand</keyword>
<dbReference type="SUPFAM" id="SSF49464">
    <property type="entry name" value="Carboxypeptidase regulatory domain-like"/>
    <property type="match status" value="1"/>
</dbReference>
<dbReference type="InterPro" id="IPR023997">
    <property type="entry name" value="TonB-dep_OMP_SusC/RagA_CS"/>
</dbReference>
<dbReference type="Proteomes" id="UP000326903">
    <property type="component" value="Unassembled WGS sequence"/>
</dbReference>
<dbReference type="Pfam" id="PF13715">
    <property type="entry name" value="CarbopepD_reg_2"/>
    <property type="match status" value="1"/>
</dbReference>
<dbReference type="InterPro" id="IPR037066">
    <property type="entry name" value="Plug_dom_sf"/>
</dbReference>
<dbReference type="InterPro" id="IPR008969">
    <property type="entry name" value="CarboxyPept-like_regulatory"/>
</dbReference>
<keyword evidence="5 7" id="KW-0472">Membrane</keyword>
<dbReference type="InterPro" id="IPR023996">
    <property type="entry name" value="TonB-dep_OMP_SusC/RagA"/>
</dbReference>
<dbReference type="InterPro" id="IPR039426">
    <property type="entry name" value="TonB-dep_rcpt-like"/>
</dbReference>
<evidence type="ECO:0000256" key="6">
    <source>
        <dbReference type="ARBA" id="ARBA00023237"/>
    </source>
</evidence>
<comment type="similarity">
    <text evidence="7">Belongs to the TonB-dependent receptor family.</text>
</comment>
<dbReference type="Gene3D" id="2.40.170.20">
    <property type="entry name" value="TonB-dependent receptor, beta-barrel domain"/>
    <property type="match status" value="1"/>
</dbReference>